<name>A0A6H1ZWX9_9ZZZZ</name>
<gene>
    <name evidence="1" type="ORF">TM448A02256_0010</name>
    <name evidence="2" type="ORF">TM448B06330_0008</name>
</gene>
<protein>
    <submittedName>
        <fullName evidence="1">Uncharacterized protein</fullName>
    </submittedName>
</protein>
<sequence>METFFMVMKDQAQSYVSTRHQSEVNARLEAELLARKEVGGKFFLMKAVACVSVETPPVTWDKGEG</sequence>
<organism evidence="1">
    <name type="scientific">viral metagenome</name>
    <dbReference type="NCBI Taxonomy" id="1070528"/>
    <lineage>
        <taxon>unclassified sequences</taxon>
        <taxon>metagenomes</taxon>
        <taxon>organismal metagenomes</taxon>
    </lineage>
</organism>
<dbReference type="EMBL" id="MT145154">
    <property type="protein sequence ID" value="QJI04165.1"/>
    <property type="molecule type" value="Genomic_DNA"/>
</dbReference>
<reference evidence="1" key="1">
    <citation type="submission" date="2020-03" db="EMBL/GenBank/DDBJ databases">
        <title>The deep terrestrial virosphere.</title>
        <authorList>
            <person name="Holmfeldt K."/>
            <person name="Nilsson E."/>
            <person name="Simone D."/>
            <person name="Lopez-Fernandez M."/>
            <person name="Wu X."/>
            <person name="de Brujin I."/>
            <person name="Lundin D."/>
            <person name="Andersson A."/>
            <person name="Bertilsson S."/>
            <person name="Dopson M."/>
        </authorList>
    </citation>
    <scope>NUCLEOTIDE SEQUENCE</scope>
    <source>
        <strain evidence="1">TM448A02256</strain>
        <strain evidence="2">TM448B06330</strain>
    </source>
</reference>
<evidence type="ECO:0000313" key="1">
    <source>
        <dbReference type="EMBL" id="QJA51710.1"/>
    </source>
</evidence>
<evidence type="ECO:0000313" key="2">
    <source>
        <dbReference type="EMBL" id="QJI04165.1"/>
    </source>
</evidence>
<accession>A0A6H1ZWX9</accession>
<proteinExistence type="predicted"/>
<dbReference type="EMBL" id="MT144284">
    <property type="protein sequence ID" value="QJA51710.1"/>
    <property type="molecule type" value="Genomic_DNA"/>
</dbReference>
<dbReference type="AlphaFoldDB" id="A0A6H1ZWX9"/>